<feature type="chain" id="PRO_5042956487" description="SCP domain-containing protein" evidence="1">
    <location>
        <begin position="22"/>
        <end position="197"/>
    </location>
</feature>
<accession>A0AAN5I1N5</accession>
<feature type="non-terminal residue" evidence="3">
    <location>
        <position position="1"/>
    </location>
</feature>
<dbReference type="CDD" id="cd05382">
    <property type="entry name" value="CAP_GAPR1-like"/>
    <property type="match status" value="1"/>
</dbReference>
<keyword evidence="4" id="KW-1185">Reference proteome</keyword>
<dbReference type="Gene3D" id="3.40.33.10">
    <property type="entry name" value="CAP"/>
    <property type="match status" value="1"/>
</dbReference>
<proteinExistence type="predicted"/>
<dbReference type="InterPro" id="IPR001283">
    <property type="entry name" value="CRISP-related"/>
</dbReference>
<feature type="signal peptide" evidence="1">
    <location>
        <begin position="1"/>
        <end position="21"/>
    </location>
</feature>
<keyword evidence="1" id="KW-0732">Signal</keyword>
<evidence type="ECO:0000313" key="3">
    <source>
        <dbReference type="EMBL" id="GMR47851.1"/>
    </source>
</evidence>
<dbReference type="PANTHER" id="PTHR10334">
    <property type="entry name" value="CYSTEINE-RICH SECRETORY PROTEIN-RELATED"/>
    <property type="match status" value="1"/>
</dbReference>
<organism evidence="3 4">
    <name type="scientific">Pristionchus mayeri</name>
    <dbReference type="NCBI Taxonomy" id="1317129"/>
    <lineage>
        <taxon>Eukaryota</taxon>
        <taxon>Metazoa</taxon>
        <taxon>Ecdysozoa</taxon>
        <taxon>Nematoda</taxon>
        <taxon>Chromadorea</taxon>
        <taxon>Rhabditida</taxon>
        <taxon>Rhabditina</taxon>
        <taxon>Diplogasteromorpha</taxon>
        <taxon>Diplogasteroidea</taxon>
        <taxon>Neodiplogasteridae</taxon>
        <taxon>Pristionchus</taxon>
    </lineage>
</organism>
<gene>
    <name evidence="3" type="ORF">PMAYCL1PPCAC_18046</name>
</gene>
<dbReference type="Pfam" id="PF00188">
    <property type="entry name" value="CAP"/>
    <property type="match status" value="1"/>
</dbReference>
<dbReference type="SUPFAM" id="SSF55797">
    <property type="entry name" value="PR-1-like"/>
    <property type="match status" value="1"/>
</dbReference>
<dbReference type="InterPro" id="IPR014044">
    <property type="entry name" value="CAP_dom"/>
</dbReference>
<sequence length="197" mass="22666">LNMGVHSVLFLLLLFLSTVHSFNITTFRRIMFEHHNFLRSLHDAPPLTVDKDLETSAMAWARHLGKISNDKCLYHSQAGGENIYFIWSTSEVNEEELARNSMKAFYEEIKYYDYNRPQLQLRAAHFTNLVWKSVEKMGVGLYMGLYTNHHGACNVVASKERPATGYMVVVHESPAGNIMTSEEFESNVARPNRVFNF</sequence>
<feature type="domain" description="SCP" evidence="2">
    <location>
        <begin position="26"/>
        <end position="180"/>
    </location>
</feature>
<evidence type="ECO:0000259" key="2">
    <source>
        <dbReference type="SMART" id="SM00198"/>
    </source>
</evidence>
<comment type="caution">
    <text evidence="3">The sequence shown here is derived from an EMBL/GenBank/DDBJ whole genome shotgun (WGS) entry which is preliminary data.</text>
</comment>
<protein>
    <recommendedName>
        <fullName evidence="2">SCP domain-containing protein</fullName>
    </recommendedName>
</protein>
<dbReference type="AlphaFoldDB" id="A0AAN5I1N5"/>
<name>A0AAN5I1N5_9BILA</name>
<reference evidence="4" key="1">
    <citation type="submission" date="2022-10" db="EMBL/GenBank/DDBJ databases">
        <title>Genome assembly of Pristionchus species.</title>
        <authorList>
            <person name="Yoshida K."/>
            <person name="Sommer R.J."/>
        </authorList>
    </citation>
    <scope>NUCLEOTIDE SEQUENCE [LARGE SCALE GENOMIC DNA]</scope>
    <source>
        <strain evidence="4">RS5460</strain>
    </source>
</reference>
<dbReference type="Proteomes" id="UP001328107">
    <property type="component" value="Unassembled WGS sequence"/>
</dbReference>
<dbReference type="SMART" id="SM00198">
    <property type="entry name" value="SCP"/>
    <property type="match status" value="1"/>
</dbReference>
<evidence type="ECO:0000313" key="4">
    <source>
        <dbReference type="Proteomes" id="UP001328107"/>
    </source>
</evidence>
<dbReference type="EMBL" id="BTRK01000004">
    <property type="protein sequence ID" value="GMR47851.1"/>
    <property type="molecule type" value="Genomic_DNA"/>
</dbReference>
<evidence type="ECO:0000256" key="1">
    <source>
        <dbReference type="SAM" id="SignalP"/>
    </source>
</evidence>
<dbReference type="InterPro" id="IPR034113">
    <property type="entry name" value="SCP_GAPR1-like"/>
</dbReference>
<dbReference type="InterPro" id="IPR035940">
    <property type="entry name" value="CAP_sf"/>
</dbReference>